<dbReference type="SUPFAM" id="SSF55620">
    <property type="entry name" value="Tetrahydrobiopterin biosynthesis enzymes-like"/>
    <property type="match status" value="1"/>
</dbReference>
<comment type="pathway">
    <text evidence="2 6">Cofactor biosynthesis; tetrahydrofolate biosynthesis; 2-amino-4-hydroxy-6-hydroxymethyl-7,8-dihydropteridine diphosphate from 7,8-dihydroneopterin triphosphate: step 3/4.</text>
</comment>
<dbReference type="PANTHER" id="PTHR42844:SF1">
    <property type="entry name" value="DIHYDRONEOPTERIN ALDOLASE 1-RELATED"/>
    <property type="match status" value="1"/>
</dbReference>
<comment type="function">
    <text evidence="6">Catalyzes the conversion of 7,8-dihydroneopterin to 6-hydroxymethyl-7,8-dihydropterin.</text>
</comment>
<dbReference type="GO" id="GO:0004150">
    <property type="term" value="F:dihydroneopterin aldolase activity"/>
    <property type="evidence" value="ECO:0007669"/>
    <property type="project" value="UniProtKB-EC"/>
</dbReference>
<gene>
    <name evidence="8" type="primary">folB</name>
    <name evidence="8" type="ORF">FcAc13_06815</name>
</gene>
<protein>
    <recommendedName>
        <fullName evidence="6">7,8-dihydroneopterin aldolase</fullName>
        <ecNumber evidence="6">4.1.2.25</ecNumber>
    </recommendedName>
</protein>
<organism evidence="8 9">
    <name type="scientific">Frischella japonica</name>
    <dbReference type="NCBI Taxonomy" id="2741544"/>
    <lineage>
        <taxon>Bacteria</taxon>
        <taxon>Pseudomonadati</taxon>
        <taxon>Pseudomonadota</taxon>
        <taxon>Gammaproteobacteria</taxon>
        <taxon>Orbales</taxon>
        <taxon>Orbaceae</taxon>
        <taxon>Frischella</taxon>
    </lineage>
</organism>
<comment type="similarity">
    <text evidence="3 6">Belongs to the DHNA family.</text>
</comment>
<dbReference type="Gene3D" id="3.30.1130.10">
    <property type="match status" value="1"/>
</dbReference>
<dbReference type="NCBIfam" id="TIGR00526">
    <property type="entry name" value="folB_dom"/>
    <property type="match status" value="1"/>
</dbReference>
<keyword evidence="9" id="KW-1185">Reference proteome</keyword>
<evidence type="ECO:0000256" key="6">
    <source>
        <dbReference type="RuleBase" id="RU362079"/>
    </source>
</evidence>
<comment type="caution">
    <text evidence="8">The sequence shown here is derived from an EMBL/GenBank/DDBJ whole genome shotgun (WGS) entry which is preliminary data.</text>
</comment>
<dbReference type="Pfam" id="PF02152">
    <property type="entry name" value="FolB"/>
    <property type="match status" value="1"/>
</dbReference>
<evidence type="ECO:0000256" key="4">
    <source>
        <dbReference type="ARBA" id="ARBA00022909"/>
    </source>
</evidence>
<sequence length="123" mass="14184">MFKDRVFIEGLSIITTIGVYEWEKSIKQKLILDIEMAWDNRIAGLSDDVNDCLNYAQISQAIIDYLQHHQFNLIESVAENVAALLIDHYFTPWVRVKVSKPTAVASARNVAIMIERQKENINY</sequence>
<dbReference type="EC" id="4.1.2.25" evidence="6"/>
<evidence type="ECO:0000313" key="8">
    <source>
        <dbReference type="EMBL" id="MBC9131019.1"/>
    </source>
</evidence>
<evidence type="ECO:0000256" key="5">
    <source>
        <dbReference type="ARBA" id="ARBA00023239"/>
    </source>
</evidence>
<dbReference type="RefSeq" id="WP_187755453.1">
    <property type="nucleotide sequence ID" value="NZ_JABURY010000015.1"/>
</dbReference>
<name>A0ABR7QXU4_9GAMM</name>
<evidence type="ECO:0000256" key="1">
    <source>
        <dbReference type="ARBA" id="ARBA00001353"/>
    </source>
</evidence>
<evidence type="ECO:0000256" key="3">
    <source>
        <dbReference type="ARBA" id="ARBA00005708"/>
    </source>
</evidence>
<evidence type="ECO:0000313" key="9">
    <source>
        <dbReference type="Proteomes" id="UP000651208"/>
    </source>
</evidence>
<dbReference type="PANTHER" id="PTHR42844">
    <property type="entry name" value="DIHYDRONEOPTERIN ALDOLASE 1-RELATED"/>
    <property type="match status" value="1"/>
</dbReference>
<keyword evidence="5 6" id="KW-0456">Lyase</keyword>
<reference evidence="8 9" key="1">
    <citation type="submission" date="2020-06" db="EMBL/GenBank/DDBJ databases">
        <title>Frischella cerana isolated from Apis cerana gut homogenate.</title>
        <authorList>
            <person name="Wolter L.A."/>
            <person name="Suenami S."/>
            <person name="Miyazaki R."/>
        </authorList>
    </citation>
    <scope>NUCLEOTIDE SEQUENCE [LARGE SCALE GENOMIC DNA]</scope>
    <source>
        <strain evidence="8 9">Ac13</strain>
    </source>
</reference>
<dbReference type="InterPro" id="IPR006157">
    <property type="entry name" value="FolB_dom"/>
</dbReference>
<dbReference type="InterPro" id="IPR043133">
    <property type="entry name" value="GTP-CH-I_C/QueF"/>
</dbReference>
<evidence type="ECO:0000256" key="2">
    <source>
        <dbReference type="ARBA" id="ARBA00005013"/>
    </source>
</evidence>
<dbReference type="Proteomes" id="UP000651208">
    <property type="component" value="Unassembled WGS sequence"/>
</dbReference>
<proteinExistence type="inferred from homology"/>
<dbReference type="CDD" id="cd00534">
    <property type="entry name" value="DHNA_DHNTPE"/>
    <property type="match status" value="1"/>
</dbReference>
<comment type="catalytic activity">
    <reaction evidence="1 6">
        <text>7,8-dihydroneopterin = 6-hydroxymethyl-7,8-dihydropterin + glycolaldehyde</text>
        <dbReference type="Rhea" id="RHEA:10540"/>
        <dbReference type="ChEBI" id="CHEBI:17001"/>
        <dbReference type="ChEBI" id="CHEBI:17071"/>
        <dbReference type="ChEBI" id="CHEBI:44841"/>
        <dbReference type="EC" id="4.1.2.25"/>
    </reaction>
</comment>
<dbReference type="NCBIfam" id="TIGR00525">
    <property type="entry name" value="folB"/>
    <property type="match status" value="1"/>
</dbReference>
<keyword evidence="4 6" id="KW-0289">Folate biosynthesis</keyword>
<dbReference type="EMBL" id="JABURY010000015">
    <property type="protein sequence ID" value="MBC9131019.1"/>
    <property type="molecule type" value="Genomic_DNA"/>
</dbReference>
<dbReference type="SMART" id="SM00905">
    <property type="entry name" value="FolB"/>
    <property type="match status" value="1"/>
</dbReference>
<accession>A0ABR7QXU4</accession>
<feature type="domain" description="Dihydroneopterin aldolase/epimerase" evidence="7">
    <location>
        <begin position="6"/>
        <end position="116"/>
    </location>
</feature>
<dbReference type="InterPro" id="IPR006156">
    <property type="entry name" value="Dihydroneopterin_aldolase"/>
</dbReference>
<evidence type="ECO:0000259" key="7">
    <source>
        <dbReference type="SMART" id="SM00905"/>
    </source>
</evidence>